<reference evidence="2 3" key="2">
    <citation type="journal article" date="2011" name="PLoS ONE">
        <title>The Cyst-Dividing Bacterium Ramlibacter tataouinensis TTB310 Genome Reveals a Well-Stocked Toolbox for Adaptation to a Desert Environment.</title>
        <authorList>
            <person name="De Luca G."/>
            <person name="Barakat M."/>
            <person name="Ortet P."/>
            <person name="Fochesato S."/>
            <person name="Jourlin-Castelli C."/>
            <person name="Ansaldi M."/>
            <person name="Py B."/>
            <person name="Fichant G."/>
            <person name="Coutinho P.M."/>
            <person name="Voulhoux R."/>
            <person name="Bastien O."/>
            <person name="Marechal E."/>
            <person name="Henrissat B."/>
            <person name="Quentin Y."/>
            <person name="Noirot P."/>
            <person name="Filloux A."/>
            <person name="Mejean V."/>
            <person name="Dubow M.S."/>
            <person name="Barras F."/>
            <person name="Barbe V."/>
            <person name="Weissenbach J."/>
            <person name="Mihalcescu I."/>
            <person name="Vermeglio A."/>
            <person name="Achouak W."/>
            <person name="Heulin T."/>
        </authorList>
    </citation>
    <scope>NUCLEOTIDE SEQUENCE [LARGE SCALE GENOMIC DNA]</scope>
    <source>
        <strain evidence="3">ATCC BAA-407 / DSM 14655 / LMG 21543 / TTB310</strain>
    </source>
</reference>
<dbReference type="AlphaFoldDB" id="F5Y680"/>
<dbReference type="PATRIC" id="fig|365046.3.peg.1707"/>
<gene>
    <name evidence="2" type="ordered locus">Rta_16740</name>
</gene>
<dbReference type="GO" id="GO:0051213">
    <property type="term" value="F:dioxygenase activity"/>
    <property type="evidence" value="ECO:0007669"/>
    <property type="project" value="UniProtKB-KW"/>
</dbReference>
<dbReference type="KEGG" id="rta:Rta_16740"/>
<keyword evidence="2" id="KW-0560">Oxidoreductase</keyword>
<keyword evidence="2" id="KW-0223">Dioxygenase</keyword>
<evidence type="ECO:0000313" key="3">
    <source>
        <dbReference type="Proteomes" id="UP000008385"/>
    </source>
</evidence>
<organism evidence="2 3">
    <name type="scientific">Ramlibacter tataouinensis (strain ATCC BAA-407 / DSM 14655 / LMG 21543 / TTB310)</name>
    <dbReference type="NCBI Taxonomy" id="365046"/>
    <lineage>
        <taxon>Bacteria</taxon>
        <taxon>Pseudomonadati</taxon>
        <taxon>Pseudomonadota</taxon>
        <taxon>Betaproteobacteria</taxon>
        <taxon>Burkholderiales</taxon>
        <taxon>Comamonadaceae</taxon>
        <taxon>Ramlibacter</taxon>
    </lineage>
</organism>
<accession>F5Y680</accession>
<dbReference type="SUPFAM" id="SSF54427">
    <property type="entry name" value="NTF2-like"/>
    <property type="match status" value="1"/>
</dbReference>
<dbReference type="eggNOG" id="COG5517">
    <property type="taxonomic scope" value="Bacteria"/>
</dbReference>
<dbReference type="InterPro" id="IPR032710">
    <property type="entry name" value="NTF2-like_dom_sf"/>
</dbReference>
<evidence type="ECO:0000313" key="2">
    <source>
        <dbReference type="EMBL" id="AEG92766.1"/>
    </source>
</evidence>
<sequence length="155" mass="17189">MAVDLLAIAAFNAAYAHAIDSEALEQWPGFFTARCHYRITHVENEREGLPAGIVYADSRAMLEDRIAALREANIYERHRYRHLLGLPLVDSASADGAVARTPFMVARIMHTGQAELFATGAYRDRFVVEQGRLLLAERVAVCDSTVTDTLMALPL</sequence>
<name>F5Y680_RAMTT</name>
<dbReference type="Gene3D" id="3.10.450.50">
    <property type="match status" value="1"/>
</dbReference>
<dbReference type="STRING" id="365046.Rta_16740"/>
<reference evidence="3" key="1">
    <citation type="submission" date="2006-01" db="EMBL/GenBank/DDBJ databases">
        <title>Genome of the cyst-dividing bacterium Ramlibacter tataouinensis.</title>
        <authorList>
            <person name="Barakat M."/>
            <person name="Ortet P."/>
            <person name="De Luca G."/>
            <person name="Jourlin-Castelli C."/>
            <person name="Ansaldi M."/>
            <person name="Py B."/>
            <person name="Fichant G."/>
            <person name="Coutinho P."/>
            <person name="Voulhoux R."/>
            <person name="Bastien O."/>
            <person name="Roy S."/>
            <person name="Marechal E."/>
            <person name="Henrissat B."/>
            <person name="Quentin Y."/>
            <person name="Noirot P."/>
            <person name="Filloux A."/>
            <person name="Mejean V."/>
            <person name="DuBow M."/>
            <person name="Barras F."/>
            <person name="Heulin T."/>
        </authorList>
    </citation>
    <scope>NUCLEOTIDE SEQUENCE [LARGE SCALE GENOMIC DNA]</scope>
    <source>
        <strain evidence="3">ATCC BAA-407 / DSM 14655 / LMG 21543 / TTB310</strain>
    </source>
</reference>
<dbReference type="Proteomes" id="UP000008385">
    <property type="component" value="Chromosome"/>
</dbReference>
<evidence type="ECO:0000259" key="1">
    <source>
        <dbReference type="Pfam" id="PF13577"/>
    </source>
</evidence>
<proteinExistence type="predicted"/>
<keyword evidence="3" id="KW-1185">Reference proteome</keyword>
<feature type="domain" description="SnoaL-like" evidence="1">
    <location>
        <begin position="4"/>
        <end position="138"/>
    </location>
</feature>
<dbReference type="HOGENOM" id="CLU_137193_0_0_4"/>
<protein>
    <submittedName>
        <fullName evidence="2">Candidate terephthalate 1,2-dioxygenase oxygenase component small subunit</fullName>
    </submittedName>
</protein>
<dbReference type="RefSeq" id="WP_013900998.1">
    <property type="nucleotide sequence ID" value="NC_015677.1"/>
</dbReference>
<dbReference type="OrthoDB" id="2674149at2"/>
<dbReference type="EMBL" id="CP000245">
    <property type="protein sequence ID" value="AEG92766.1"/>
    <property type="molecule type" value="Genomic_DNA"/>
</dbReference>
<dbReference type="Pfam" id="PF13577">
    <property type="entry name" value="SnoaL_4"/>
    <property type="match status" value="1"/>
</dbReference>
<dbReference type="InterPro" id="IPR037401">
    <property type="entry name" value="SnoaL-like"/>
</dbReference>